<organism evidence="7 8">
    <name type="scientific">Pseudobutyrivibrio xylanivorans</name>
    <dbReference type="NCBI Taxonomy" id="185007"/>
    <lineage>
        <taxon>Bacteria</taxon>
        <taxon>Bacillati</taxon>
        <taxon>Bacillota</taxon>
        <taxon>Clostridia</taxon>
        <taxon>Lachnospirales</taxon>
        <taxon>Lachnospiraceae</taxon>
        <taxon>Pseudobutyrivibrio</taxon>
    </lineage>
</organism>
<dbReference type="Proteomes" id="UP000199428">
    <property type="component" value="Unassembled WGS sequence"/>
</dbReference>
<evidence type="ECO:0000313" key="8">
    <source>
        <dbReference type="Proteomes" id="UP000199428"/>
    </source>
</evidence>
<dbReference type="InterPro" id="IPR000772">
    <property type="entry name" value="Ricin_B_lectin"/>
</dbReference>
<evidence type="ECO:0000256" key="5">
    <source>
        <dbReference type="SAM" id="SignalP"/>
    </source>
</evidence>
<dbReference type="RefSeq" id="WP_242870459.1">
    <property type="nucleotide sequence ID" value="NZ_FMWK01000013.1"/>
</dbReference>
<comment type="subcellular location">
    <subcellularLocation>
        <location evidence="1">Secreted</location>
    </subcellularLocation>
</comment>
<gene>
    <name evidence="7" type="ORF">SAMN02910350_02253</name>
</gene>
<evidence type="ECO:0000256" key="4">
    <source>
        <dbReference type="SAM" id="MobiDB-lite"/>
    </source>
</evidence>
<name>A0A1G5S3D0_PSEXY</name>
<feature type="region of interest" description="Disordered" evidence="4">
    <location>
        <begin position="176"/>
        <end position="230"/>
    </location>
</feature>
<feature type="compositionally biased region" description="Basic and acidic residues" evidence="4">
    <location>
        <begin position="185"/>
        <end position="201"/>
    </location>
</feature>
<reference evidence="7 8" key="1">
    <citation type="submission" date="2016-10" db="EMBL/GenBank/DDBJ databases">
        <authorList>
            <person name="de Groot N.N."/>
        </authorList>
    </citation>
    <scope>NUCLEOTIDE SEQUENCE [LARGE SCALE GENOMIC DNA]</scope>
    <source>
        <strain evidence="7 8">DSM 10317</strain>
    </source>
</reference>
<dbReference type="PANTHER" id="PTHR40088">
    <property type="entry name" value="PECTATE LYASE (EUROFUNG)"/>
    <property type="match status" value="1"/>
</dbReference>
<evidence type="ECO:0000256" key="3">
    <source>
        <dbReference type="ARBA" id="ARBA00022729"/>
    </source>
</evidence>
<sequence length="528" mass="55055">MLGKMLKKKIAVALTCAMVVSLLPSVPVSAASTLIPNGWYYIKNVSSQKYVEVAGEKDSNGANVQQYQGVGNQGQKWYVSNVGNNYITIKSGLNGGRMMDVANGAKTSGTNVQIYQANGADAQIFKVKHRGNKEYSITAKCSGNKMALTVSGTSNGGNVYLSSSNGAGAQLFKFESIGSSNENPSKGEDKNKNKDKDKDKGNGSGNQGGNNNGGNNSGSQEPVVSGNSIEVKNGGTTLSAAISKAKSGTTIVINGTVKSGAVKVPSGVHITGKNNAVIDFSSTSGSNGRGLTFEGNGSKVSYITVKNASDNGLYITGSNNTFTNVEACYNQDAGFQVCNGGAYNKFIKCHSHHNADAKGENADGFANKLHSGEGNYYEECIADYNSDDGWDCYAAHGAVTLVNCQANYNGYCNGIYGDGNGFKMGGVDNKTPGQKAHLDPLKHTLTGCSAKGNLASGFDRNNQSGVVTMKNCTADSNKKNNYNWPASGKPSALGYQVTFGKAQIIDCKSINGKNNISGAVLSGKCSGF</sequence>
<proteinExistence type="predicted"/>
<evidence type="ECO:0000256" key="1">
    <source>
        <dbReference type="ARBA" id="ARBA00004613"/>
    </source>
</evidence>
<dbReference type="EMBL" id="FMWK01000013">
    <property type="protein sequence ID" value="SCZ80340.1"/>
    <property type="molecule type" value="Genomic_DNA"/>
</dbReference>
<dbReference type="SUPFAM" id="SSF50370">
    <property type="entry name" value="Ricin B-like lectins"/>
    <property type="match status" value="1"/>
</dbReference>
<dbReference type="GO" id="GO:0005576">
    <property type="term" value="C:extracellular region"/>
    <property type="evidence" value="ECO:0007669"/>
    <property type="project" value="UniProtKB-SubCell"/>
</dbReference>
<dbReference type="Gene3D" id="2.80.10.50">
    <property type="match status" value="2"/>
</dbReference>
<feature type="compositionally biased region" description="Gly residues" evidence="4">
    <location>
        <begin position="202"/>
        <end position="216"/>
    </location>
</feature>
<dbReference type="CDD" id="cd00161">
    <property type="entry name" value="beta-trefoil_Ricin-like"/>
    <property type="match status" value="1"/>
</dbReference>
<dbReference type="SMART" id="SM00458">
    <property type="entry name" value="RICIN"/>
    <property type="match status" value="1"/>
</dbReference>
<dbReference type="Pfam" id="PF22842">
    <property type="entry name" value="Pel9A-like_beta_helix"/>
    <property type="match status" value="1"/>
</dbReference>
<accession>A0A1G5S3D0</accession>
<dbReference type="Pfam" id="PF14200">
    <property type="entry name" value="RicinB_lectin_2"/>
    <property type="match status" value="1"/>
</dbReference>
<evidence type="ECO:0000313" key="7">
    <source>
        <dbReference type="EMBL" id="SCZ80340.1"/>
    </source>
</evidence>
<dbReference type="InterPro" id="IPR011050">
    <property type="entry name" value="Pectin_lyase_fold/virulence"/>
</dbReference>
<dbReference type="GO" id="GO:0016837">
    <property type="term" value="F:carbon-oxygen lyase activity, acting on polysaccharides"/>
    <property type="evidence" value="ECO:0007669"/>
    <property type="project" value="TreeGrafter"/>
</dbReference>
<dbReference type="AlphaFoldDB" id="A0A1G5S3D0"/>
<keyword evidence="2" id="KW-0964">Secreted</keyword>
<dbReference type="PROSITE" id="PS50231">
    <property type="entry name" value="RICIN_B_LECTIN"/>
    <property type="match status" value="1"/>
</dbReference>
<evidence type="ECO:0000259" key="6">
    <source>
        <dbReference type="SMART" id="SM00458"/>
    </source>
</evidence>
<evidence type="ECO:0000256" key="2">
    <source>
        <dbReference type="ARBA" id="ARBA00022525"/>
    </source>
</evidence>
<dbReference type="Gene3D" id="2.160.20.10">
    <property type="entry name" value="Single-stranded right-handed beta-helix, Pectin lyase-like"/>
    <property type="match status" value="1"/>
</dbReference>
<feature type="domain" description="Ricin B lectin" evidence="6">
    <location>
        <begin position="39"/>
        <end position="175"/>
    </location>
</feature>
<feature type="chain" id="PRO_5011574053" evidence="5">
    <location>
        <begin position="31"/>
        <end position="528"/>
    </location>
</feature>
<feature type="signal peptide" evidence="5">
    <location>
        <begin position="1"/>
        <end position="30"/>
    </location>
</feature>
<keyword evidence="3 5" id="KW-0732">Signal</keyword>
<dbReference type="InterPro" id="IPR053868">
    <property type="entry name" value="Pel9A-like_beta_helix"/>
</dbReference>
<dbReference type="PANTHER" id="PTHR40088:SF2">
    <property type="entry name" value="SECRETED SUGAR HYDROLASE"/>
    <property type="match status" value="1"/>
</dbReference>
<protein>
    <submittedName>
        <fullName evidence="7">Right handed beta helix region</fullName>
    </submittedName>
</protein>
<dbReference type="InterPro" id="IPR012334">
    <property type="entry name" value="Pectin_lyas_fold"/>
</dbReference>
<dbReference type="InterPro" id="IPR052052">
    <property type="entry name" value="Polysaccharide_Lyase_9"/>
</dbReference>
<dbReference type="InterPro" id="IPR035992">
    <property type="entry name" value="Ricin_B-like_lectins"/>
</dbReference>
<dbReference type="SUPFAM" id="SSF51126">
    <property type="entry name" value="Pectin lyase-like"/>
    <property type="match status" value="1"/>
</dbReference>